<evidence type="ECO:0000256" key="1">
    <source>
        <dbReference type="ARBA" id="ARBA00004496"/>
    </source>
</evidence>
<comment type="subcellular location">
    <subcellularLocation>
        <location evidence="1">Cytoplasm</location>
    </subcellularLocation>
</comment>
<dbReference type="InParanoid" id="A0A1C7N8P5"/>
<evidence type="ECO:0000256" key="4">
    <source>
        <dbReference type="ARBA" id="ARBA00023187"/>
    </source>
</evidence>
<protein>
    <recommendedName>
        <fullName evidence="6">Gem-associated protein 2</fullName>
    </recommendedName>
</protein>
<keyword evidence="3" id="KW-0507">mRNA processing</keyword>
<keyword evidence="2" id="KW-0963">Cytoplasm</keyword>
<dbReference type="PANTHER" id="PTHR12794:SF0">
    <property type="entry name" value="GEM-ASSOCIATED PROTEIN 2"/>
    <property type="match status" value="1"/>
</dbReference>
<evidence type="ECO:0000256" key="3">
    <source>
        <dbReference type="ARBA" id="ARBA00022664"/>
    </source>
</evidence>
<evidence type="ECO:0000256" key="6">
    <source>
        <dbReference type="ARBA" id="ARBA00047179"/>
    </source>
</evidence>
<sequence>MPKRLFSQVQTDEEVDSKAAIPLSKSQPDLVNGIPISGEDYLLVVRQQAKQCPKTVVADRPKKIKKVELPAHFQMLMEADVDVQLQPSTVWRKGFIKPFKSYQQTMQKQKNKKRKEIGSIEEGYQLLYGSAATTTTLPTLSQHSILKLLKFHAQWLEDKSMDIKLTCQQIFSLLVYLDPVLTSKNISILRELSRTLIKIRPSNRSHLGPMNTIITIIADVYGQADLI</sequence>
<dbReference type="PIRSF" id="PIRSF038038">
    <property type="entry name" value="SMN_Gemin2"/>
    <property type="match status" value="1"/>
</dbReference>
<keyword evidence="4" id="KW-0508">mRNA splicing</keyword>
<comment type="caution">
    <text evidence="7">The sequence shown here is derived from an EMBL/GenBank/DDBJ whole genome shotgun (WGS) entry which is preliminary data.</text>
</comment>
<dbReference type="GO" id="GO:0032797">
    <property type="term" value="C:SMN complex"/>
    <property type="evidence" value="ECO:0007669"/>
    <property type="project" value="TreeGrafter"/>
</dbReference>
<dbReference type="Pfam" id="PF04938">
    <property type="entry name" value="SIP1"/>
    <property type="match status" value="1"/>
</dbReference>
<dbReference type="Gene3D" id="1.20.58.1070">
    <property type="match status" value="1"/>
</dbReference>
<evidence type="ECO:0000256" key="2">
    <source>
        <dbReference type="ARBA" id="ARBA00022490"/>
    </source>
</evidence>
<dbReference type="STRING" id="101091.A0A1C7N8P5"/>
<reference evidence="7 8" key="1">
    <citation type="submission" date="2016-03" db="EMBL/GenBank/DDBJ databases">
        <title>Choanephora cucurbitarum.</title>
        <authorList>
            <person name="Min B."/>
            <person name="Park H."/>
            <person name="Park J.-H."/>
            <person name="Shin H.-D."/>
            <person name="Choi I.-G."/>
        </authorList>
    </citation>
    <scope>NUCLEOTIDE SEQUENCE [LARGE SCALE GENOMIC DNA]</scope>
    <source>
        <strain evidence="7 8">KUS-F28377</strain>
    </source>
</reference>
<dbReference type="AlphaFoldDB" id="A0A1C7N8P5"/>
<dbReference type="InterPro" id="IPR017364">
    <property type="entry name" value="GEMIN2"/>
</dbReference>
<proteinExistence type="inferred from homology"/>
<dbReference type="InterPro" id="IPR035426">
    <property type="entry name" value="Gemin2/Brr1"/>
</dbReference>
<keyword evidence="8" id="KW-1185">Reference proteome</keyword>
<accession>A0A1C7N8P5</accession>
<name>A0A1C7N8P5_9FUNG</name>
<evidence type="ECO:0000313" key="7">
    <source>
        <dbReference type="EMBL" id="OBZ85318.1"/>
    </source>
</evidence>
<dbReference type="OrthoDB" id="428895at2759"/>
<dbReference type="GO" id="GO:0000387">
    <property type="term" value="P:spliceosomal snRNP assembly"/>
    <property type="evidence" value="ECO:0007669"/>
    <property type="project" value="InterPro"/>
</dbReference>
<evidence type="ECO:0000313" key="8">
    <source>
        <dbReference type="Proteomes" id="UP000093000"/>
    </source>
</evidence>
<gene>
    <name evidence="7" type="primary">Gem2</name>
    <name evidence="7" type="ORF">A0J61_06632</name>
</gene>
<dbReference type="PANTHER" id="PTHR12794">
    <property type="entry name" value="GEMIN2"/>
    <property type="match status" value="1"/>
</dbReference>
<dbReference type="Proteomes" id="UP000093000">
    <property type="component" value="Unassembled WGS sequence"/>
</dbReference>
<comment type="similarity">
    <text evidence="5">Belongs to the gemin-2 family.</text>
</comment>
<organism evidence="7 8">
    <name type="scientific">Choanephora cucurbitarum</name>
    <dbReference type="NCBI Taxonomy" id="101091"/>
    <lineage>
        <taxon>Eukaryota</taxon>
        <taxon>Fungi</taxon>
        <taxon>Fungi incertae sedis</taxon>
        <taxon>Mucoromycota</taxon>
        <taxon>Mucoromycotina</taxon>
        <taxon>Mucoromycetes</taxon>
        <taxon>Mucorales</taxon>
        <taxon>Mucorineae</taxon>
        <taxon>Choanephoraceae</taxon>
        <taxon>Choanephoroideae</taxon>
        <taxon>Choanephora</taxon>
    </lineage>
</organism>
<dbReference type="EMBL" id="LUGH01000410">
    <property type="protein sequence ID" value="OBZ85318.1"/>
    <property type="molecule type" value="Genomic_DNA"/>
</dbReference>
<dbReference type="GO" id="GO:0000245">
    <property type="term" value="P:spliceosomal complex assembly"/>
    <property type="evidence" value="ECO:0007669"/>
    <property type="project" value="InterPro"/>
</dbReference>
<evidence type="ECO:0000256" key="5">
    <source>
        <dbReference type="ARBA" id="ARBA00025758"/>
    </source>
</evidence>
<dbReference type="GO" id="GO:0005681">
    <property type="term" value="C:spliceosomal complex"/>
    <property type="evidence" value="ECO:0007669"/>
    <property type="project" value="InterPro"/>
</dbReference>